<protein>
    <recommendedName>
        <fullName evidence="3">Isopenicillin N synthase-like Fe(2+) 2OG dioxygenase domain-containing protein</fullName>
    </recommendedName>
</protein>
<keyword evidence="2" id="KW-1185">Reference proteome</keyword>
<comment type="caution">
    <text evidence="1">The sequence shown here is derived from an EMBL/GenBank/DDBJ whole genome shotgun (WGS) entry which is preliminary data.</text>
</comment>
<dbReference type="Proteomes" id="UP001049176">
    <property type="component" value="Chromosome 1"/>
</dbReference>
<organism evidence="1 2">
    <name type="scientific">Marasmius oreades</name>
    <name type="common">fairy-ring Marasmius</name>
    <dbReference type="NCBI Taxonomy" id="181124"/>
    <lineage>
        <taxon>Eukaryota</taxon>
        <taxon>Fungi</taxon>
        <taxon>Dikarya</taxon>
        <taxon>Basidiomycota</taxon>
        <taxon>Agaricomycotina</taxon>
        <taxon>Agaricomycetes</taxon>
        <taxon>Agaricomycetidae</taxon>
        <taxon>Agaricales</taxon>
        <taxon>Marasmiineae</taxon>
        <taxon>Marasmiaceae</taxon>
        <taxon>Marasmius</taxon>
    </lineage>
</organism>
<dbReference type="GeneID" id="66070481"/>
<proteinExistence type="predicted"/>
<dbReference type="AlphaFoldDB" id="A0A9P7V3D9"/>
<dbReference type="PANTHER" id="PTHR48420">
    <property type="entry name" value="NON-HAEM DIOXYGENASE N-TERMINAL DOMAIN-CONTAINING PROTEIN"/>
    <property type="match status" value="1"/>
</dbReference>
<dbReference type="SUPFAM" id="SSF51197">
    <property type="entry name" value="Clavaminate synthase-like"/>
    <property type="match status" value="1"/>
</dbReference>
<sequence>MTPSGRPVSEEDRANYSEYHGANVCERDSIVKVDASFSGPSKEKGFEGFEGFEEAFKDLGQRVSSFHSTAPVDSLQKKVDEPIDSWSGLHLDHSVLTGLCSAVYFAKRKIPPELVIVSSPSPDSGLYIRSRGGKLTKVYIPTGAPLEIATGGKIRATPHCVRVGMSPNSNVSRETFAFFMQPKTALSLSPTMTFGQFSKNVFDHYWDDST</sequence>
<evidence type="ECO:0000313" key="2">
    <source>
        <dbReference type="Proteomes" id="UP001049176"/>
    </source>
</evidence>
<dbReference type="Gene3D" id="2.60.120.330">
    <property type="entry name" value="B-lactam Antibiotic, Isopenicillin N Synthase, Chain"/>
    <property type="match status" value="1"/>
</dbReference>
<gene>
    <name evidence="1" type="ORF">E1B28_001405</name>
</gene>
<dbReference type="OrthoDB" id="438224at2759"/>
<dbReference type="InterPro" id="IPR027443">
    <property type="entry name" value="IPNS-like_sf"/>
</dbReference>
<dbReference type="EMBL" id="CM032181">
    <property type="protein sequence ID" value="KAG7099575.1"/>
    <property type="molecule type" value="Genomic_DNA"/>
</dbReference>
<evidence type="ECO:0000313" key="1">
    <source>
        <dbReference type="EMBL" id="KAG7099575.1"/>
    </source>
</evidence>
<name>A0A9P7V3D9_9AGAR</name>
<accession>A0A9P7V3D9</accession>
<reference evidence="1" key="1">
    <citation type="journal article" date="2021" name="Genome Biol. Evol.">
        <title>The assembled and annotated genome of the fairy-ring fungus Marasmius oreades.</title>
        <authorList>
            <person name="Hiltunen M."/>
            <person name="Ament-Velasquez S.L."/>
            <person name="Johannesson H."/>
        </authorList>
    </citation>
    <scope>NUCLEOTIDE SEQUENCE</scope>
    <source>
        <strain evidence="1">03SP1</strain>
    </source>
</reference>
<evidence type="ECO:0008006" key="3">
    <source>
        <dbReference type="Google" id="ProtNLM"/>
    </source>
</evidence>
<dbReference type="RefSeq" id="XP_043016045.1">
    <property type="nucleotide sequence ID" value="XM_043147336.1"/>
</dbReference>
<dbReference type="KEGG" id="more:E1B28_001405"/>
<dbReference type="PANTHER" id="PTHR48420:SF1">
    <property type="entry name" value="NON-HAEM DIOXYGENASE N-TERMINAL DOMAIN-CONTAINING PROTEIN"/>
    <property type="match status" value="1"/>
</dbReference>